<dbReference type="PRINTS" id="PR01806">
    <property type="entry name" value="VIRFACTRMVIN"/>
</dbReference>
<dbReference type="AlphaFoldDB" id="A0A7L4YMW5"/>
<evidence type="ECO:0000256" key="9">
    <source>
        <dbReference type="SAM" id="Phobius"/>
    </source>
</evidence>
<keyword evidence="5" id="KW-0573">Peptidoglycan synthesis</keyword>
<evidence type="ECO:0000256" key="6">
    <source>
        <dbReference type="ARBA" id="ARBA00022989"/>
    </source>
</evidence>
<comment type="subcellular location">
    <subcellularLocation>
        <location evidence="1">Cell membrane</location>
        <topology evidence="1">Multi-pass membrane protein</topology>
    </subcellularLocation>
</comment>
<feature type="region of interest" description="Disordered" evidence="8">
    <location>
        <begin position="765"/>
        <end position="821"/>
    </location>
</feature>
<dbReference type="GO" id="GO:0005886">
    <property type="term" value="C:plasma membrane"/>
    <property type="evidence" value="ECO:0007669"/>
    <property type="project" value="UniProtKB-SubCell"/>
</dbReference>
<feature type="transmembrane region" description="Helical" evidence="9">
    <location>
        <begin position="465"/>
        <end position="488"/>
    </location>
</feature>
<dbReference type="Pfam" id="PF03023">
    <property type="entry name" value="MurJ"/>
    <property type="match status" value="1"/>
</dbReference>
<feature type="transmembrane region" description="Helical" evidence="9">
    <location>
        <begin position="396"/>
        <end position="416"/>
    </location>
</feature>
<feature type="transmembrane region" description="Helical" evidence="9">
    <location>
        <begin position="279"/>
        <end position="300"/>
    </location>
</feature>
<feature type="transmembrane region" description="Helical" evidence="9">
    <location>
        <begin position="508"/>
        <end position="537"/>
    </location>
</feature>
<organism evidence="10 11">
    <name type="scientific">Epidermidibacterium keratini</name>
    <dbReference type="NCBI Taxonomy" id="1891644"/>
    <lineage>
        <taxon>Bacteria</taxon>
        <taxon>Bacillati</taxon>
        <taxon>Actinomycetota</taxon>
        <taxon>Actinomycetes</taxon>
        <taxon>Sporichthyales</taxon>
        <taxon>Sporichthyaceae</taxon>
        <taxon>Epidermidibacterium</taxon>
    </lineage>
</organism>
<accession>A0A7L4YMW5</accession>
<dbReference type="InterPro" id="IPR004268">
    <property type="entry name" value="MurJ"/>
</dbReference>
<dbReference type="RefSeq" id="WP_159545026.1">
    <property type="nucleotide sequence ID" value="NZ_CP047156.1"/>
</dbReference>
<dbReference type="KEGG" id="eke:EK0264_09495"/>
<evidence type="ECO:0000256" key="2">
    <source>
        <dbReference type="ARBA" id="ARBA00022475"/>
    </source>
</evidence>
<dbReference type="Proteomes" id="UP000463857">
    <property type="component" value="Chromosome"/>
</dbReference>
<evidence type="ECO:0000256" key="7">
    <source>
        <dbReference type="ARBA" id="ARBA00023136"/>
    </source>
</evidence>
<feature type="compositionally biased region" description="Acidic residues" evidence="8">
    <location>
        <begin position="708"/>
        <end position="721"/>
    </location>
</feature>
<dbReference type="NCBIfam" id="TIGR01695">
    <property type="entry name" value="murJ_mviN"/>
    <property type="match status" value="1"/>
</dbReference>
<evidence type="ECO:0000256" key="8">
    <source>
        <dbReference type="SAM" id="MobiDB-lite"/>
    </source>
</evidence>
<evidence type="ECO:0000256" key="5">
    <source>
        <dbReference type="ARBA" id="ARBA00022984"/>
    </source>
</evidence>
<keyword evidence="2" id="KW-1003">Cell membrane</keyword>
<dbReference type="GO" id="GO:0034204">
    <property type="term" value="P:lipid translocation"/>
    <property type="evidence" value="ECO:0007669"/>
    <property type="project" value="TreeGrafter"/>
</dbReference>
<keyword evidence="4" id="KW-0133">Cell shape</keyword>
<dbReference type="InParanoid" id="A0A7L4YMW5"/>
<feature type="transmembrane region" description="Helical" evidence="9">
    <location>
        <begin position="326"/>
        <end position="350"/>
    </location>
</feature>
<reference evidence="10 11" key="1">
    <citation type="journal article" date="2018" name="Int. J. Syst. Evol. Microbiol.">
        <title>Epidermidibacterium keratini gen. nov., sp. nov., a member of the family Sporichthyaceae, isolated from keratin epidermis.</title>
        <authorList>
            <person name="Lee D.G."/>
            <person name="Trujillo M.E."/>
            <person name="Kang S."/>
            <person name="Nam J.J."/>
            <person name="Kim Y.J."/>
        </authorList>
    </citation>
    <scope>NUCLEOTIDE SEQUENCE [LARGE SCALE GENOMIC DNA]</scope>
    <source>
        <strain evidence="10 11">EPI-7</strain>
    </source>
</reference>
<evidence type="ECO:0000313" key="10">
    <source>
        <dbReference type="EMBL" id="QHC00490.1"/>
    </source>
</evidence>
<evidence type="ECO:0000256" key="4">
    <source>
        <dbReference type="ARBA" id="ARBA00022960"/>
    </source>
</evidence>
<feature type="transmembrane region" description="Helical" evidence="9">
    <location>
        <begin position="239"/>
        <end position="259"/>
    </location>
</feature>
<feature type="transmembrane region" description="Helical" evidence="9">
    <location>
        <begin position="422"/>
        <end position="445"/>
    </location>
</feature>
<feature type="transmembrane region" description="Helical" evidence="9">
    <location>
        <begin position="196"/>
        <end position="218"/>
    </location>
</feature>
<dbReference type="InterPro" id="IPR051050">
    <property type="entry name" value="Lipid_II_flippase_MurJ/MviN"/>
</dbReference>
<feature type="transmembrane region" description="Helical" evidence="9">
    <location>
        <begin position="735"/>
        <end position="759"/>
    </location>
</feature>
<dbReference type="Gene3D" id="2.60.120.260">
    <property type="entry name" value="Galactose-binding domain-like"/>
    <property type="match status" value="1"/>
</dbReference>
<feature type="transmembrane region" description="Helical" evidence="9">
    <location>
        <begin position="53"/>
        <end position="72"/>
    </location>
</feature>
<dbReference type="GO" id="GO:0009252">
    <property type="term" value="P:peptidoglycan biosynthetic process"/>
    <property type="evidence" value="ECO:0007669"/>
    <property type="project" value="UniProtKB-KW"/>
</dbReference>
<proteinExistence type="predicted"/>
<dbReference type="GO" id="GO:0015648">
    <property type="term" value="F:lipid-linked peptidoglycan transporter activity"/>
    <property type="evidence" value="ECO:0007669"/>
    <property type="project" value="TreeGrafter"/>
</dbReference>
<feature type="transmembrane region" description="Helical" evidence="9">
    <location>
        <begin position="92"/>
        <end position="118"/>
    </location>
</feature>
<feature type="compositionally biased region" description="Gly residues" evidence="8">
    <location>
        <begin position="573"/>
        <end position="585"/>
    </location>
</feature>
<dbReference type="OrthoDB" id="9786339at2"/>
<dbReference type="EMBL" id="CP047156">
    <property type="protein sequence ID" value="QHC00490.1"/>
    <property type="molecule type" value="Genomic_DNA"/>
</dbReference>
<keyword evidence="11" id="KW-1185">Reference proteome</keyword>
<feature type="compositionally biased region" description="Low complexity" evidence="8">
    <location>
        <begin position="562"/>
        <end position="571"/>
    </location>
</feature>
<feature type="region of interest" description="Disordered" evidence="8">
    <location>
        <begin position="634"/>
        <end position="730"/>
    </location>
</feature>
<dbReference type="GO" id="GO:0008360">
    <property type="term" value="P:regulation of cell shape"/>
    <property type="evidence" value="ECO:0007669"/>
    <property type="project" value="UniProtKB-KW"/>
</dbReference>
<keyword evidence="3 9" id="KW-0812">Transmembrane</keyword>
<feature type="transmembrane region" description="Helical" evidence="9">
    <location>
        <begin position="130"/>
        <end position="152"/>
    </location>
</feature>
<evidence type="ECO:0000256" key="3">
    <source>
        <dbReference type="ARBA" id="ARBA00022692"/>
    </source>
</evidence>
<dbReference type="CDD" id="cd13123">
    <property type="entry name" value="MATE_MurJ_like"/>
    <property type="match status" value="1"/>
</dbReference>
<feature type="region of interest" description="Disordered" evidence="8">
    <location>
        <begin position="548"/>
        <end position="610"/>
    </location>
</feature>
<dbReference type="PANTHER" id="PTHR47019">
    <property type="entry name" value="LIPID II FLIPPASE MURJ"/>
    <property type="match status" value="1"/>
</dbReference>
<keyword evidence="6 9" id="KW-1133">Transmembrane helix</keyword>
<feature type="transmembrane region" description="Helical" evidence="9">
    <location>
        <begin position="362"/>
        <end position="384"/>
    </location>
</feature>
<feature type="transmembrane region" description="Helical" evidence="9">
    <location>
        <begin position="164"/>
        <end position="184"/>
    </location>
</feature>
<evidence type="ECO:0000256" key="1">
    <source>
        <dbReference type="ARBA" id="ARBA00004651"/>
    </source>
</evidence>
<dbReference type="PANTHER" id="PTHR47019:SF1">
    <property type="entry name" value="LIPID II FLIPPASE MURJ"/>
    <property type="match status" value="1"/>
</dbReference>
<name>A0A7L4YMW5_9ACTN</name>
<feature type="compositionally biased region" description="Basic and acidic residues" evidence="8">
    <location>
        <begin position="679"/>
        <end position="691"/>
    </location>
</feature>
<feature type="compositionally biased region" description="Basic and acidic residues" evidence="8">
    <location>
        <begin position="655"/>
        <end position="669"/>
    </location>
</feature>
<gene>
    <name evidence="10" type="primary">murJ</name>
    <name evidence="10" type="ORF">EK0264_09495</name>
</gene>
<sequence length="937" mass="97136">MSQGGLLRSAGQVAIGTLMSRITGFARTLALAALLGSTLVNDAYNVANTLPNMVFELLLGGVLTSVIVPLLVRAEKDAEERGGDPNAYPQRLFTLAVTGLTIATVLGIATSGLLVTAMNIGPDKPHHDTATLMTMLLLPQMIFYGIGALAGAVLNTRESYQAPAWAPVLNNVVVIVVAGAMIAMRKSGSTFSTTDVVILCIGTTLGIVVQALVLIPSWRKVGFRWKWRFDVRGVGLGELKSLAGWVIGYVLIGQVGYIVAARVANAASDYHAGQLTQWAYASLLFQLPYGILGVSLLTALMPKMSRAARDGDWPGVKRFLADGTRLTGLGMIPVTVAFWLLAVPLTVLFFDAGNFSGLAARQTGLILAASSFGLLPYAVSLLQLRVFFATKDAKTPALIMVGIVLVRIVLSIASFALPTTQIVLGLAIANSVAFTVGAVVGEIVLRRRLGSLGTRAVVGDLLRMLAAALAGLLLMLPVYLGLQSLFVGGAAWSQDGLTGFTLLELAKWQIALILAVCSGVGLVGFVGAGSLLGIGEIRSLLAAVRRRLPGGRSGPPPGGPTGSTPTSPVGPDNAGGGVRLGGSGVFGDDAPTVTLPRVTDGPYPDASSAPLAPVGAAGTLAANGGGQFGAATLDLDAPVPIPPGGKGARHQLPADPDRTDETINTDRRNAGPTDPDPYDPDRTVLEPREDNGDAPDWYSDQQPSALAYDEDGNPDPTSGEDDVAKKRSTKTRSKWALLGITAAGLALALVVGWFTGILAGKVFGPEEQSRASSSTTSSAPATATGSGANPGEALQIAGAELFDPPPGDGQENPDRINLSYDGQPGTAWPTLQYKGSANFGNIKPGVGIVYDLGADRTLSQVKIQTTIPGATVEIRVAASPAENLDGYSPVANATLQTTTDIAIAQGTTARYVLVWITSLVQQQGTFQASLSEVQFIS</sequence>
<protein>
    <submittedName>
        <fullName evidence="10">Murein biosynthesis integral membrane protein MurJ</fullName>
    </submittedName>
</protein>
<dbReference type="InterPro" id="IPR008979">
    <property type="entry name" value="Galactose-bd-like_sf"/>
</dbReference>
<feature type="compositionally biased region" description="Low complexity" evidence="8">
    <location>
        <begin position="771"/>
        <end position="787"/>
    </location>
</feature>
<keyword evidence="7 9" id="KW-0472">Membrane</keyword>
<evidence type="ECO:0000313" key="11">
    <source>
        <dbReference type="Proteomes" id="UP000463857"/>
    </source>
</evidence>
<dbReference type="SUPFAM" id="SSF49785">
    <property type="entry name" value="Galactose-binding domain-like"/>
    <property type="match status" value="1"/>
</dbReference>